<dbReference type="PANTHER" id="PTHR12302:SF3">
    <property type="entry name" value="SERINE_THREONINE-PROTEIN KINASE 31"/>
    <property type="match status" value="1"/>
</dbReference>
<keyword evidence="7" id="KW-1185">Reference proteome</keyword>
<evidence type="ECO:0000313" key="6">
    <source>
        <dbReference type="EMBL" id="GFM35577.1"/>
    </source>
</evidence>
<dbReference type="Gene3D" id="2.40.50.90">
    <property type="match status" value="1"/>
</dbReference>
<dbReference type="InterPro" id="IPR016071">
    <property type="entry name" value="Staphylococal_nuclease_OB-fold"/>
</dbReference>
<dbReference type="EMBL" id="BLVP01000001">
    <property type="protein sequence ID" value="GFM35577.1"/>
    <property type="molecule type" value="Genomic_DNA"/>
</dbReference>
<keyword evidence="2" id="KW-0255">Endonuclease</keyword>
<feature type="signal peptide" evidence="4">
    <location>
        <begin position="1"/>
        <end position="27"/>
    </location>
</feature>
<dbReference type="AlphaFoldDB" id="A0A7J0BPF0"/>
<dbReference type="Proteomes" id="UP000503820">
    <property type="component" value="Unassembled WGS sequence"/>
</dbReference>
<evidence type="ECO:0000256" key="4">
    <source>
        <dbReference type="SAM" id="SignalP"/>
    </source>
</evidence>
<feature type="chain" id="PRO_5029852616" evidence="4">
    <location>
        <begin position="28"/>
        <end position="272"/>
    </location>
</feature>
<dbReference type="GO" id="GO:0016787">
    <property type="term" value="F:hydrolase activity"/>
    <property type="evidence" value="ECO:0007669"/>
    <property type="project" value="UniProtKB-KW"/>
</dbReference>
<name>A0A7J0BPF0_9BACT</name>
<dbReference type="SUPFAM" id="SSF57884">
    <property type="entry name" value="Ada DNA repair protein, N-terminal domain (N-Ada 10)"/>
    <property type="match status" value="1"/>
</dbReference>
<dbReference type="Pfam" id="PF00565">
    <property type="entry name" value="SNase"/>
    <property type="match status" value="1"/>
</dbReference>
<keyword evidence="1" id="KW-0540">Nuclease</keyword>
<organism evidence="6 7">
    <name type="scientific">Desulfovibrio psychrotolerans</name>
    <dbReference type="NCBI Taxonomy" id="415242"/>
    <lineage>
        <taxon>Bacteria</taxon>
        <taxon>Pseudomonadati</taxon>
        <taxon>Thermodesulfobacteriota</taxon>
        <taxon>Desulfovibrionia</taxon>
        <taxon>Desulfovibrionales</taxon>
        <taxon>Desulfovibrionaceae</taxon>
        <taxon>Desulfovibrio</taxon>
    </lineage>
</organism>
<keyword evidence="4" id="KW-0732">Signal</keyword>
<dbReference type="GO" id="GO:0004519">
    <property type="term" value="F:endonuclease activity"/>
    <property type="evidence" value="ECO:0007669"/>
    <property type="project" value="UniProtKB-KW"/>
</dbReference>
<keyword evidence="3" id="KW-0378">Hydrolase</keyword>
<gene>
    <name evidence="6" type="ORF">DSM19430T_02610</name>
</gene>
<dbReference type="InterPro" id="IPR035437">
    <property type="entry name" value="SNase_OB-fold_sf"/>
</dbReference>
<evidence type="ECO:0000259" key="5">
    <source>
        <dbReference type="PROSITE" id="PS50830"/>
    </source>
</evidence>
<sequence>MLHATHALHVLLALGILLLTLPLGADAAHGVVHFVPDGDTVVLEGSGTVRLAGIDSPEMGRDGTPDQHFAEAARTRLAELVGGRQIVLASAEQVVRMVQAGSVVTGSNGRGGPSASSDFSLHAISPGKLSGLGEKGLLSDLPRDRYGRFLAVILLPDGRNVNELLVREGAAMAYFVSDGSDAARTVHDRMVTLQRQAMREKLGMWAGLADKITIAGPFIGNRRSMRFFPAACADAGRISPKNRVAFRNVEEAFEAGYSPARHCGVWPLSPGR</sequence>
<dbReference type="InterPro" id="IPR035451">
    <property type="entry name" value="Ada-like_dom_sf"/>
</dbReference>
<dbReference type="PROSITE" id="PS50830">
    <property type="entry name" value="TNASE_3"/>
    <property type="match status" value="1"/>
</dbReference>
<dbReference type="Gene3D" id="3.40.10.10">
    <property type="entry name" value="DNA Methylphosphotriester Repair Domain"/>
    <property type="match status" value="1"/>
</dbReference>
<accession>A0A7J0BPF0</accession>
<proteinExistence type="predicted"/>
<comment type="caution">
    <text evidence="6">The sequence shown here is derived from an EMBL/GenBank/DDBJ whole genome shotgun (WGS) entry which is preliminary data.</text>
</comment>
<reference evidence="6 7" key="1">
    <citation type="submission" date="2020-05" db="EMBL/GenBank/DDBJ databases">
        <title>Draft genome sequence of Desulfovibrio psychrotolerans JS1T.</title>
        <authorList>
            <person name="Ueno A."/>
            <person name="Tamazawa S."/>
            <person name="Tamamura S."/>
            <person name="Murakami T."/>
            <person name="Kiyama T."/>
            <person name="Inomata H."/>
            <person name="Amano Y."/>
            <person name="Miyakawa K."/>
            <person name="Tamaki H."/>
            <person name="Naganuma T."/>
            <person name="Kaneko K."/>
        </authorList>
    </citation>
    <scope>NUCLEOTIDE SEQUENCE [LARGE SCALE GENOMIC DNA]</scope>
    <source>
        <strain evidence="6 7">JS1</strain>
    </source>
</reference>
<evidence type="ECO:0000256" key="2">
    <source>
        <dbReference type="ARBA" id="ARBA00022759"/>
    </source>
</evidence>
<evidence type="ECO:0000256" key="1">
    <source>
        <dbReference type="ARBA" id="ARBA00022722"/>
    </source>
</evidence>
<feature type="domain" description="TNase-like" evidence="5">
    <location>
        <begin position="26"/>
        <end position="207"/>
    </location>
</feature>
<dbReference type="SMART" id="SM00318">
    <property type="entry name" value="SNc"/>
    <property type="match status" value="1"/>
</dbReference>
<protein>
    <submittedName>
        <fullName evidence="6">Nuclease</fullName>
    </submittedName>
</protein>
<evidence type="ECO:0000313" key="7">
    <source>
        <dbReference type="Proteomes" id="UP000503820"/>
    </source>
</evidence>
<dbReference type="SUPFAM" id="SSF50199">
    <property type="entry name" value="Staphylococcal nuclease"/>
    <property type="match status" value="2"/>
</dbReference>
<evidence type="ECO:0000256" key="3">
    <source>
        <dbReference type="ARBA" id="ARBA00022801"/>
    </source>
</evidence>
<dbReference type="PANTHER" id="PTHR12302">
    <property type="entry name" value="EBNA2 BINDING PROTEIN P100"/>
    <property type="match status" value="1"/>
</dbReference>